<organism evidence="4 5">
    <name type="scientific">Plasmodium falciparum (isolate NF54)</name>
    <dbReference type="NCBI Taxonomy" id="5843"/>
    <lineage>
        <taxon>Eukaryota</taxon>
        <taxon>Sar</taxon>
        <taxon>Alveolata</taxon>
        <taxon>Apicomplexa</taxon>
        <taxon>Aconoidasida</taxon>
        <taxon>Haemosporida</taxon>
        <taxon>Plasmodiidae</taxon>
        <taxon>Plasmodium</taxon>
        <taxon>Plasmodium (Laverania)</taxon>
    </lineage>
</organism>
<name>A0A2I0BRG0_PLAFO</name>
<proteinExistence type="predicted"/>
<dbReference type="Proteomes" id="UP000232684">
    <property type="component" value="Unassembled WGS sequence"/>
</dbReference>
<evidence type="ECO:0000313" key="6">
    <source>
        <dbReference type="Proteomes" id="UP000754359"/>
    </source>
</evidence>
<sequence>MKFNYTNIILFSLSLNILLLSSRVYNKRNHKSIILHTSNENPIKTHRSLCECELYSPTNYDSDPEMKRVMQQFHDRTTQRFHEYDERMKTTRQECKEQCDKEIQKIILKDRLEKELMDKFATLHTDIQSDAIPTCVCEKSLADKTEKFCLNCGVQLGGGVLQASGLLGGIGQLGLDAWKAAALVTAKELAEKAGAAAGLKAGDIHGMKIVIEGLKALKVDTLKSGIFNSFVNNSHYTEVTGLAIAIDTEMNEVCSATYIGIHPICVVREKLGVIPKAGGTMVKQKDAITNVLKQALEKATQSAEALSETTAEDVAAKLTAQKTGAINTIFMSNQTAIIASIVAIVVIVLIMVIIYLILRYRRKKKMKKKLQYIKLLEE</sequence>
<dbReference type="SMR" id="A0A2I0BRG0"/>
<protein>
    <submittedName>
        <fullName evidence="4">Rifin</fullName>
    </submittedName>
</protein>
<dbReference type="NCBIfam" id="TIGR01477">
    <property type="entry name" value="RIFIN"/>
    <property type="match status" value="1"/>
</dbReference>
<keyword evidence="1" id="KW-1133">Transmembrane helix</keyword>
<evidence type="ECO:0000313" key="3">
    <source>
        <dbReference type="EMBL" id="KAF4330835.1"/>
    </source>
</evidence>
<reference evidence="4 5" key="1">
    <citation type="submission" date="2017-11" db="EMBL/GenBank/DDBJ databases">
        <title>Plasmodium falciparum NF54 genome assembly.</title>
        <authorList>
            <person name="Bryant J.M."/>
            <person name="Baumgarten S."/>
            <person name="Scheidig-Benatar C."/>
            <person name="Scherf A."/>
        </authorList>
    </citation>
    <scope>NUCLEOTIDE SEQUENCE [LARGE SCALE GENOMIC DNA]</scope>
    <source>
        <strain evidence="4">NF54</strain>
    </source>
</reference>
<evidence type="ECO:0000256" key="2">
    <source>
        <dbReference type="SAM" id="SignalP"/>
    </source>
</evidence>
<keyword evidence="1" id="KW-0812">Transmembrane</keyword>
<evidence type="ECO:0000313" key="5">
    <source>
        <dbReference type="Proteomes" id="UP000232684"/>
    </source>
</evidence>
<accession>A0A2I0BRG0</accession>
<dbReference type="Proteomes" id="UP000754359">
    <property type="component" value="Unassembled WGS sequence"/>
</dbReference>
<feature type="chain" id="PRO_5036040095" evidence="2">
    <location>
        <begin position="23"/>
        <end position="378"/>
    </location>
</feature>
<dbReference type="Pfam" id="PF02009">
    <property type="entry name" value="RIFIN"/>
    <property type="match status" value="1"/>
</dbReference>
<keyword evidence="2" id="KW-0732">Signal</keyword>
<dbReference type="AlphaFoldDB" id="A0A2I0BRG0"/>
<dbReference type="InterPro" id="IPR006373">
    <property type="entry name" value="VSA_Rifin"/>
</dbReference>
<gene>
    <name evidence="4" type="ORF">CK202_4895</name>
    <name evidence="3" type="ORF">CYL21_0793</name>
</gene>
<evidence type="ECO:0000313" key="4">
    <source>
        <dbReference type="EMBL" id="PKC43665.1"/>
    </source>
</evidence>
<dbReference type="EMBL" id="QFXU01000006">
    <property type="protein sequence ID" value="KAF4330835.1"/>
    <property type="molecule type" value="Genomic_DNA"/>
</dbReference>
<dbReference type="VEuPathDB" id="PlasmoDB:PfNF54_100044400"/>
<feature type="signal peptide" evidence="2">
    <location>
        <begin position="1"/>
        <end position="22"/>
    </location>
</feature>
<keyword evidence="1" id="KW-0472">Membrane</keyword>
<evidence type="ECO:0000256" key="1">
    <source>
        <dbReference type="SAM" id="Phobius"/>
    </source>
</evidence>
<reference evidence="3 6" key="2">
    <citation type="submission" date="2018-05" db="EMBL/GenBank/DDBJ databases">
        <title>Genome assembly of Plasmodium falciparum NF54 DiCre.</title>
        <authorList>
            <person name="Baumgarten S."/>
            <person name="Treeck M."/>
            <person name="Scherf A."/>
        </authorList>
    </citation>
    <scope>NUCLEOTIDE SEQUENCE [LARGE SCALE GENOMIC DNA]</scope>
    <source>
        <strain evidence="3">NF54</strain>
    </source>
</reference>
<comment type="caution">
    <text evidence="4">The sequence shown here is derived from an EMBL/GenBank/DDBJ whole genome shotgun (WGS) entry which is preliminary data.</text>
</comment>
<dbReference type="EMBL" id="NYMT01000016">
    <property type="protein sequence ID" value="PKC43665.1"/>
    <property type="molecule type" value="Genomic_DNA"/>
</dbReference>
<feature type="transmembrane region" description="Helical" evidence="1">
    <location>
        <begin position="336"/>
        <end position="358"/>
    </location>
</feature>